<sequence length="218" mass="24005">MQAELEDRFQEFVRARWSRLVRTAYLLTGDVHHAEDLTQTALAKAYRSWRRISRSDNPEAYVRRMLVTCNSDRFRKRRVTEALTAAPPERAGRDEGAGRVEERGSLLAGLAALPPRQRAVVVLRYWEDLSEAEVAEVLGCSPGTVKSQASKGLAKLRACPGLTAGRDTGDGRTREQEAAPAPEPGATSASGPERGREQEREQGAGPVRVRDQVRGGSR</sequence>
<evidence type="ECO:0000259" key="8">
    <source>
        <dbReference type="Pfam" id="PF08281"/>
    </source>
</evidence>
<name>A0ABQ3RSR8_9ACTN</name>
<dbReference type="Pfam" id="PF08281">
    <property type="entry name" value="Sigma70_r4_2"/>
    <property type="match status" value="1"/>
</dbReference>
<dbReference type="PANTHER" id="PTHR43133">
    <property type="entry name" value="RNA POLYMERASE ECF-TYPE SIGMA FACTO"/>
    <property type="match status" value="1"/>
</dbReference>
<keyword evidence="2" id="KW-0805">Transcription regulation</keyword>
<organism evidence="9 10">
    <name type="scientific">Streptomyces asoensis</name>
    <dbReference type="NCBI Taxonomy" id="249586"/>
    <lineage>
        <taxon>Bacteria</taxon>
        <taxon>Bacillati</taxon>
        <taxon>Actinomycetota</taxon>
        <taxon>Actinomycetes</taxon>
        <taxon>Kitasatosporales</taxon>
        <taxon>Streptomycetaceae</taxon>
        <taxon>Streptomyces</taxon>
    </lineage>
</organism>
<comment type="caution">
    <text evidence="9">The sequence shown here is derived from an EMBL/GenBank/DDBJ whole genome shotgun (WGS) entry which is preliminary data.</text>
</comment>
<feature type="region of interest" description="Disordered" evidence="6">
    <location>
        <begin position="160"/>
        <end position="218"/>
    </location>
</feature>
<evidence type="ECO:0000256" key="5">
    <source>
        <dbReference type="ARBA" id="ARBA00023163"/>
    </source>
</evidence>
<feature type="domain" description="RNA polymerase sigma factor 70 region 4 type 2" evidence="8">
    <location>
        <begin position="105"/>
        <end position="156"/>
    </location>
</feature>
<dbReference type="Gene3D" id="1.10.1740.10">
    <property type="match status" value="1"/>
</dbReference>
<dbReference type="InterPro" id="IPR014325">
    <property type="entry name" value="RNA_pol_sigma-E_actinobac"/>
</dbReference>
<dbReference type="EMBL" id="BNEB01000001">
    <property type="protein sequence ID" value="GHI58901.1"/>
    <property type="molecule type" value="Genomic_DNA"/>
</dbReference>
<feature type="compositionally biased region" description="Basic and acidic residues" evidence="6">
    <location>
        <begin position="167"/>
        <end position="177"/>
    </location>
</feature>
<evidence type="ECO:0008006" key="11">
    <source>
        <dbReference type="Google" id="ProtNLM"/>
    </source>
</evidence>
<evidence type="ECO:0000256" key="6">
    <source>
        <dbReference type="SAM" id="MobiDB-lite"/>
    </source>
</evidence>
<comment type="similarity">
    <text evidence="1">Belongs to the sigma-70 factor family. ECF subfamily.</text>
</comment>
<dbReference type="CDD" id="cd06171">
    <property type="entry name" value="Sigma70_r4"/>
    <property type="match status" value="1"/>
</dbReference>
<dbReference type="NCBIfam" id="TIGR02983">
    <property type="entry name" value="SigE-fam_strep"/>
    <property type="match status" value="1"/>
</dbReference>
<dbReference type="InterPro" id="IPR014284">
    <property type="entry name" value="RNA_pol_sigma-70_dom"/>
</dbReference>
<evidence type="ECO:0000259" key="7">
    <source>
        <dbReference type="Pfam" id="PF04542"/>
    </source>
</evidence>
<feature type="domain" description="RNA polymerase sigma-70 region 2" evidence="7">
    <location>
        <begin position="18"/>
        <end position="78"/>
    </location>
</feature>
<reference evidence="10" key="1">
    <citation type="submission" date="2023-07" db="EMBL/GenBank/DDBJ databases">
        <title>Whole genome shotgun sequence of Streptomyces cacaoi subsp. asoensis NBRC 13813.</title>
        <authorList>
            <person name="Komaki H."/>
            <person name="Tamura T."/>
        </authorList>
    </citation>
    <scope>NUCLEOTIDE SEQUENCE [LARGE SCALE GENOMIC DNA]</scope>
    <source>
        <strain evidence="10">NBRC 13813</strain>
    </source>
</reference>
<evidence type="ECO:0000313" key="10">
    <source>
        <dbReference type="Proteomes" id="UP000649259"/>
    </source>
</evidence>
<dbReference type="InterPro" id="IPR013325">
    <property type="entry name" value="RNA_pol_sigma_r2"/>
</dbReference>
<dbReference type="SUPFAM" id="SSF88946">
    <property type="entry name" value="Sigma2 domain of RNA polymerase sigma factors"/>
    <property type="match status" value="1"/>
</dbReference>
<dbReference type="InterPro" id="IPR013324">
    <property type="entry name" value="RNA_pol_sigma_r3/r4-like"/>
</dbReference>
<keyword evidence="4" id="KW-0238">DNA-binding</keyword>
<dbReference type="SUPFAM" id="SSF88659">
    <property type="entry name" value="Sigma3 and sigma4 domains of RNA polymerase sigma factors"/>
    <property type="match status" value="1"/>
</dbReference>
<feature type="compositionally biased region" description="Low complexity" evidence="6">
    <location>
        <begin position="178"/>
        <end position="192"/>
    </location>
</feature>
<dbReference type="PANTHER" id="PTHR43133:SF50">
    <property type="entry name" value="ECF RNA POLYMERASE SIGMA FACTOR SIGM"/>
    <property type="match status" value="1"/>
</dbReference>
<dbReference type="Proteomes" id="UP000649259">
    <property type="component" value="Unassembled WGS sequence"/>
</dbReference>
<gene>
    <name evidence="9" type="ORF">Saso_05510</name>
</gene>
<dbReference type="InterPro" id="IPR007627">
    <property type="entry name" value="RNA_pol_sigma70_r2"/>
</dbReference>
<dbReference type="NCBIfam" id="TIGR02937">
    <property type="entry name" value="sigma70-ECF"/>
    <property type="match status" value="1"/>
</dbReference>
<dbReference type="InterPro" id="IPR013249">
    <property type="entry name" value="RNA_pol_sigma70_r4_t2"/>
</dbReference>
<evidence type="ECO:0000256" key="3">
    <source>
        <dbReference type="ARBA" id="ARBA00023082"/>
    </source>
</evidence>
<dbReference type="InterPro" id="IPR036388">
    <property type="entry name" value="WH-like_DNA-bd_sf"/>
</dbReference>
<dbReference type="Gene3D" id="1.10.10.10">
    <property type="entry name" value="Winged helix-like DNA-binding domain superfamily/Winged helix DNA-binding domain"/>
    <property type="match status" value="1"/>
</dbReference>
<evidence type="ECO:0000313" key="9">
    <source>
        <dbReference type="EMBL" id="GHI58901.1"/>
    </source>
</evidence>
<proteinExistence type="inferred from homology"/>
<evidence type="ECO:0000256" key="4">
    <source>
        <dbReference type="ARBA" id="ARBA00023125"/>
    </source>
</evidence>
<accession>A0ABQ3RSR8</accession>
<keyword evidence="5" id="KW-0804">Transcription</keyword>
<feature type="compositionally biased region" description="Basic and acidic residues" evidence="6">
    <location>
        <begin position="193"/>
        <end position="218"/>
    </location>
</feature>
<keyword evidence="10" id="KW-1185">Reference proteome</keyword>
<dbReference type="Pfam" id="PF04542">
    <property type="entry name" value="Sigma70_r2"/>
    <property type="match status" value="1"/>
</dbReference>
<evidence type="ECO:0000256" key="2">
    <source>
        <dbReference type="ARBA" id="ARBA00023015"/>
    </source>
</evidence>
<evidence type="ECO:0000256" key="1">
    <source>
        <dbReference type="ARBA" id="ARBA00010641"/>
    </source>
</evidence>
<protein>
    <recommendedName>
        <fullName evidence="11">RNA polymerase sigma24 factor</fullName>
    </recommendedName>
</protein>
<keyword evidence="3" id="KW-0731">Sigma factor</keyword>
<dbReference type="InterPro" id="IPR039425">
    <property type="entry name" value="RNA_pol_sigma-70-like"/>
</dbReference>